<feature type="compositionally biased region" description="Basic and acidic residues" evidence="1">
    <location>
        <begin position="96"/>
        <end position="107"/>
    </location>
</feature>
<feature type="chain" id="PRO_5045136339" description="DUF4148 domain-containing protein" evidence="2">
    <location>
        <begin position="23"/>
        <end position="107"/>
    </location>
</feature>
<comment type="caution">
    <text evidence="3">The sequence shown here is derived from an EMBL/GenBank/DDBJ whole genome shotgun (WGS) entry which is preliminary data.</text>
</comment>
<feature type="region of interest" description="Disordered" evidence="1">
    <location>
        <begin position="86"/>
        <end position="107"/>
    </location>
</feature>
<sequence length="107" mass="11793">MRNTTRLIALLSLAGFAALSQAQTATPRIDQREANQQARINEGVATGELTHKETRHLEKQQAKIHRAEHQAKADGVVTPAERARLTRMQNKASQSIEKDKTNGRVAG</sequence>
<proteinExistence type="predicted"/>
<evidence type="ECO:0008006" key="5">
    <source>
        <dbReference type="Google" id="ProtNLM"/>
    </source>
</evidence>
<keyword evidence="4" id="KW-1185">Reference proteome</keyword>
<name>A0ABU5DAI3_9BURK</name>
<dbReference type="Proteomes" id="UP001285263">
    <property type="component" value="Unassembled WGS sequence"/>
</dbReference>
<gene>
    <name evidence="3" type="ORF">SNE35_01410</name>
</gene>
<evidence type="ECO:0000256" key="2">
    <source>
        <dbReference type="SAM" id="SignalP"/>
    </source>
</evidence>
<organism evidence="3 4">
    <name type="scientific">Roseateles agri</name>
    <dbReference type="NCBI Taxonomy" id="3098619"/>
    <lineage>
        <taxon>Bacteria</taxon>
        <taxon>Pseudomonadati</taxon>
        <taxon>Pseudomonadota</taxon>
        <taxon>Betaproteobacteria</taxon>
        <taxon>Burkholderiales</taxon>
        <taxon>Sphaerotilaceae</taxon>
        <taxon>Roseateles</taxon>
    </lineage>
</organism>
<dbReference type="RefSeq" id="WP_320420982.1">
    <property type="nucleotide sequence ID" value="NZ_JAXCLA010000001.1"/>
</dbReference>
<keyword evidence="2" id="KW-0732">Signal</keyword>
<accession>A0ABU5DAI3</accession>
<protein>
    <recommendedName>
        <fullName evidence="5">DUF4148 domain-containing protein</fullName>
    </recommendedName>
</protein>
<reference evidence="3 4" key="1">
    <citation type="submission" date="2023-11" db="EMBL/GenBank/DDBJ databases">
        <title>Paucibacter sp. nov., isolated from fresh soil in Korea.</title>
        <authorList>
            <person name="Le N.T.T."/>
        </authorList>
    </citation>
    <scope>NUCLEOTIDE SEQUENCE [LARGE SCALE GENOMIC DNA]</scope>
    <source>
        <strain evidence="3 4">R3-3</strain>
    </source>
</reference>
<feature type="signal peptide" evidence="2">
    <location>
        <begin position="1"/>
        <end position="22"/>
    </location>
</feature>
<evidence type="ECO:0000313" key="3">
    <source>
        <dbReference type="EMBL" id="MDY0743139.1"/>
    </source>
</evidence>
<dbReference type="EMBL" id="JAXCLA010000001">
    <property type="protein sequence ID" value="MDY0743139.1"/>
    <property type="molecule type" value="Genomic_DNA"/>
</dbReference>
<evidence type="ECO:0000313" key="4">
    <source>
        <dbReference type="Proteomes" id="UP001285263"/>
    </source>
</evidence>
<evidence type="ECO:0000256" key="1">
    <source>
        <dbReference type="SAM" id="MobiDB-lite"/>
    </source>
</evidence>